<evidence type="ECO:0000256" key="1">
    <source>
        <dbReference type="ARBA" id="ARBA00008710"/>
    </source>
</evidence>
<organism evidence="3 4">
    <name type="scientific">Rhodococcus wratislaviensis</name>
    <name type="common">Tsukamurella wratislaviensis</name>
    <dbReference type="NCBI Taxonomy" id="44752"/>
    <lineage>
        <taxon>Bacteria</taxon>
        <taxon>Bacillati</taxon>
        <taxon>Actinomycetota</taxon>
        <taxon>Actinomycetes</taxon>
        <taxon>Mycobacteriales</taxon>
        <taxon>Nocardiaceae</taxon>
        <taxon>Rhodococcus</taxon>
    </lineage>
</organism>
<sequence length="166" mass="18973">MPLRYVDPTKRHGPAYRATERFGRSRAGQFYARKVASRIDPWLYRASGGRLPSQAWTIPTAPLKTTGARSGQPREVQLTYFHDGRDPILIASNYGEAKHPQWYYNLIAHPDCQLGGERFVATEITDADEYARLFALAEQVYAGYRDYRTMTAPIGRQIPVFRLDPH</sequence>
<dbReference type="RefSeq" id="WP_124396432.1">
    <property type="nucleotide sequence ID" value="NZ_BHYM01000117.1"/>
</dbReference>
<keyword evidence="4" id="KW-1185">Reference proteome</keyword>
<dbReference type="Pfam" id="PF04075">
    <property type="entry name" value="F420H2_quin_red"/>
    <property type="match status" value="1"/>
</dbReference>
<evidence type="ECO:0008006" key="5">
    <source>
        <dbReference type="Google" id="ProtNLM"/>
    </source>
</evidence>
<dbReference type="AlphaFoldDB" id="A0A402CMI2"/>
<gene>
    <name evidence="3" type="ORF">Rhow_000538</name>
</gene>
<dbReference type="InterPro" id="IPR012349">
    <property type="entry name" value="Split_barrel_FMN-bd"/>
</dbReference>
<comment type="catalytic activity">
    <reaction evidence="2">
        <text>oxidized coenzyme F420-(gamma-L-Glu)(n) + a quinol + H(+) = reduced coenzyme F420-(gamma-L-Glu)(n) + a quinone</text>
        <dbReference type="Rhea" id="RHEA:39663"/>
        <dbReference type="Rhea" id="RHEA-COMP:12939"/>
        <dbReference type="Rhea" id="RHEA-COMP:14378"/>
        <dbReference type="ChEBI" id="CHEBI:15378"/>
        <dbReference type="ChEBI" id="CHEBI:24646"/>
        <dbReference type="ChEBI" id="CHEBI:132124"/>
        <dbReference type="ChEBI" id="CHEBI:133980"/>
        <dbReference type="ChEBI" id="CHEBI:139511"/>
    </reaction>
</comment>
<accession>A0A402CMI2</accession>
<dbReference type="Proteomes" id="UP000287519">
    <property type="component" value="Unassembled WGS sequence"/>
</dbReference>
<dbReference type="GO" id="GO:0016491">
    <property type="term" value="F:oxidoreductase activity"/>
    <property type="evidence" value="ECO:0007669"/>
    <property type="project" value="InterPro"/>
</dbReference>
<dbReference type="PANTHER" id="PTHR39428:SF1">
    <property type="entry name" value="F420H(2)-DEPENDENT QUINONE REDUCTASE RV1261C"/>
    <property type="match status" value="1"/>
</dbReference>
<evidence type="ECO:0000313" key="3">
    <source>
        <dbReference type="EMBL" id="GCE44912.1"/>
    </source>
</evidence>
<evidence type="ECO:0000313" key="4">
    <source>
        <dbReference type="Proteomes" id="UP000287519"/>
    </source>
</evidence>
<dbReference type="InterPro" id="IPR004378">
    <property type="entry name" value="F420H2_quin_Rdtase"/>
</dbReference>
<reference evidence="3 4" key="1">
    <citation type="submission" date="2018-11" db="EMBL/GenBank/DDBJ databases">
        <title>Microbial catabolism of amino acid.</title>
        <authorList>
            <person name="Hibi M."/>
            <person name="Ogawa J."/>
        </authorList>
    </citation>
    <scope>NUCLEOTIDE SEQUENCE [LARGE SCALE GENOMIC DNA]</scope>
    <source>
        <strain evidence="3 4">C31-06</strain>
    </source>
</reference>
<dbReference type="GO" id="GO:0070967">
    <property type="term" value="F:coenzyme F420 binding"/>
    <property type="evidence" value="ECO:0007669"/>
    <property type="project" value="TreeGrafter"/>
</dbReference>
<dbReference type="EMBL" id="BHYM01000117">
    <property type="protein sequence ID" value="GCE44912.1"/>
    <property type="molecule type" value="Genomic_DNA"/>
</dbReference>
<name>A0A402CMI2_RHOWR</name>
<dbReference type="OrthoDB" id="8225825at2"/>
<dbReference type="NCBIfam" id="TIGR00026">
    <property type="entry name" value="hi_GC_TIGR00026"/>
    <property type="match status" value="1"/>
</dbReference>
<dbReference type="PANTHER" id="PTHR39428">
    <property type="entry name" value="F420H(2)-DEPENDENT QUINONE REDUCTASE RV1261C"/>
    <property type="match status" value="1"/>
</dbReference>
<dbReference type="Gene3D" id="2.30.110.10">
    <property type="entry name" value="Electron Transport, Fmn-binding Protein, Chain A"/>
    <property type="match status" value="1"/>
</dbReference>
<comment type="caution">
    <text evidence="3">The sequence shown here is derived from an EMBL/GenBank/DDBJ whole genome shotgun (WGS) entry which is preliminary data.</text>
</comment>
<evidence type="ECO:0000256" key="2">
    <source>
        <dbReference type="ARBA" id="ARBA00049106"/>
    </source>
</evidence>
<protein>
    <recommendedName>
        <fullName evidence="5">Deazaflavin-dependent oxidoreductase (Nitroreductase family)</fullName>
    </recommendedName>
</protein>
<proteinExistence type="inferred from homology"/>
<comment type="similarity">
    <text evidence="1">Belongs to the F420H(2)-dependent quinone reductase family.</text>
</comment>
<dbReference type="GO" id="GO:0005886">
    <property type="term" value="C:plasma membrane"/>
    <property type="evidence" value="ECO:0007669"/>
    <property type="project" value="TreeGrafter"/>
</dbReference>